<keyword evidence="3" id="KW-1133">Transmembrane helix</keyword>
<reference evidence="7 8" key="1">
    <citation type="journal article" date="2023" name="Insect Mol. Biol.">
        <title>Genome sequencing provides insights into the evolution of gene families encoding plant cell wall-degrading enzymes in longhorned beetles.</title>
        <authorList>
            <person name="Shin N.R."/>
            <person name="Okamura Y."/>
            <person name="Kirsch R."/>
            <person name="Pauchet Y."/>
        </authorList>
    </citation>
    <scope>NUCLEOTIDE SEQUENCE [LARGE SCALE GENOMIC DNA]</scope>
    <source>
        <strain evidence="7">EAD_L_NR</strain>
    </source>
</reference>
<comment type="subcellular location">
    <subcellularLocation>
        <location evidence="1">Endoplasmic reticulum membrane</location>
        <topology evidence="1">Single-pass membrane protein</topology>
    </subcellularLocation>
</comment>
<evidence type="ECO:0000313" key="8">
    <source>
        <dbReference type="Proteomes" id="UP001159042"/>
    </source>
</evidence>
<evidence type="ECO:0000259" key="6">
    <source>
        <dbReference type="PROSITE" id="PS51352"/>
    </source>
</evidence>
<dbReference type="InterPro" id="IPR036249">
    <property type="entry name" value="Thioredoxin-like_sf"/>
</dbReference>
<dbReference type="EMBL" id="JANEYG010000016">
    <property type="protein sequence ID" value="KAJ8919655.1"/>
    <property type="molecule type" value="Genomic_DNA"/>
</dbReference>
<accession>A0AAV8W0V9</accession>
<name>A0AAV8W0V9_9CUCU</name>
<comment type="function">
    <text evidence="5">Probable disulfide isomerase, which participates in the folding of proteins containing disulfide bonds. May act as a dithiol oxidase. Acts as a regulator of endoplasmic reticulum-mitochondria contact sites via its ability to regulate redox signals.</text>
</comment>
<dbReference type="PROSITE" id="PS00194">
    <property type="entry name" value="THIOREDOXIN_1"/>
    <property type="match status" value="1"/>
</dbReference>
<evidence type="ECO:0000256" key="2">
    <source>
        <dbReference type="ARBA" id="ARBA00022692"/>
    </source>
</evidence>
<dbReference type="PANTHER" id="PTHR46426:SF1">
    <property type="entry name" value="PROTEIN DISULFIDE-ISOMERASE TMX3"/>
    <property type="match status" value="1"/>
</dbReference>
<dbReference type="SUPFAM" id="SSF52833">
    <property type="entry name" value="Thioredoxin-like"/>
    <property type="match status" value="1"/>
</dbReference>
<dbReference type="AlphaFoldDB" id="A0AAV8W0V9"/>
<keyword evidence="4" id="KW-0472">Membrane</keyword>
<dbReference type="FunFam" id="3.40.30.10:FF:000300">
    <property type="entry name" value="Blast:Protein disulfide-isomerase TMX3"/>
    <property type="match status" value="1"/>
</dbReference>
<proteinExistence type="predicted"/>
<sequence>MATDFICYFWQHLHKYRLGSSPLSGEKKKFLIFLKIYVVWWFAICAKMNFYYYYFVLVILCSFNAVSSSRVLELSDKFSEIRKEGGYWLVKFYAPWCGHCKRLEPVWAHVAQALYKTNIRVGRVDCTRFPSIASEFEVAGYPTIKFIKPDIDHTFHGDRNKEDIINFAVRMAGPPVQQVTRSDSLTNIKNMNQLFFMYVGNQEGPLWEIFYDAALKLQPHGFFYSASEEIAKQHVDIDELPAVFVYKEINSGNSEESEDHLNSSMYKWINEERFETFPKITRGNINEILQTNKYIVLVVVEENKLQQIPAEMLEFRDMVESLIRKKRDKYHKHFQFGWVGSPELANSIAMQVLPLPYLLVLNSTTYHHHVPEDDPTEMTKDAIDVFLERIHNQTVPAYGGNGIAVRLYRTYFEASTTLADMWRGNPVLTTVLFGLPLSFLSFILYSICCANILDAEEEEEDLHEKKE</sequence>
<dbReference type="PROSITE" id="PS51352">
    <property type="entry name" value="THIOREDOXIN_2"/>
    <property type="match status" value="1"/>
</dbReference>
<dbReference type="Proteomes" id="UP001159042">
    <property type="component" value="Unassembled WGS sequence"/>
</dbReference>
<dbReference type="PRINTS" id="PR00421">
    <property type="entry name" value="THIOREDOXIN"/>
</dbReference>
<protein>
    <recommendedName>
        <fullName evidence="6">Thioredoxin domain-containing protein</fullName>
    </recommendedName>
</protein>
<feature type="domain" description="Thioredoxin" evidence="6">
    <location>
        <begin position="54"/>
        <end position="173"/>
    </location>
</feature>
<comment type="caution">
    <text evidence="7">The sequence shown here is derived from an EMBL/GenBank/DDBJ whole genome shotgun (WGS) entry which is preliminary data.</text>
</comment>
<dbReference type="GO" id="GO:0005789">
    <property type="term" value="C:endoplasmic reticulum membrane"/>
    <property type="evidence" value="ECO:0007669"/>
    <property type="project" value="UniProtKB-SubCell"/>
</dbReference>
<evidence type="ECO:0000256" key="1">
    <source>
        <dbReference type="ARBA" id="ARBA00004389"/>
    </source>
</evidence>
<dbReference type="InterPro" id="IPR052250">
    <property type="entry name" value="PDI_TMX3"/>
</dbReference>
<evidence type="ECO:0000256" key="3">
    <source>
        <dbReference type="ARBA" id="ARBA00022989"/>
    </source>
</evidence>
<dbReference type="Pfam" id="PF00085">
    <property type="entry name" value="Thioredoxin"/>
    <property type="match status" value="1"/>
</dbReference>
<evidence type="ECO:0000256" key="4">
    <source>
        <dbReference type="ARBA" id="ARBA00023136"/>
    </source>
</evidence>
<evidence type="ECO:0000313" key="7">
    <source>
        <dbReference type="EMBL" id="KAJ8919655.1"/>
    </source>
</evidence>
<dbReference type="InterPro" id="IPR013766">
    <property type="entry name" value="Thioredoxin_domain"/>
</dbReference>
<keyword evidence="8" id="KW-1185">Reference proteome</keyword>
<dbReference type="PANTHER" id="PTHR46426">
    <property type="entry name" value="PROTEIN DISULFIDE-ISOMERASE TMX3"/>
    <property type="match status" value="1"/>
</dbReference>
<dbReference type="Pfam" id="PF13848">
    <property type="entry name" value="Thioredoxin_6"/>
    <property type="match status" value="1"/>
</dbReference>
<keyword evidence="2" id="KW-0812">Transmembrane</keyword>
<organism evidence="7 8">
    <name type="scientific">Exocentrus adspersus</name>
    <dbReference type="NCBI Taxonomy" id="1586481"/>
    <lineage>
        <taxon>Eukaryota</taxon>
        <taxon>Metazoa</taxon>
        <taxon>Ecdysozoa</taxon>
        <taxon>Arthropoda</taxon>
        <taxon>Hexapoda</taxon>
        <taxon>Insecta</taxon>
        <taxon>Pterygota</taxon>
        <taxon>Neoptera</taxon>
        <taxon>Endopterygota</taxon>
        <taxon>Coleoptera</taxon>
        <taxon>Polyphaga</taxon>
        <taxon>Cucujiformia</taxon>
        <taxon>Chrysomeloidea</taxon>
        <taxon>Cerambycidae</taxon>
        <taxon>Lamiinae</taxon>
        <taxon>Acanthocinini</taxon>
        <taxon>Exocentrus</taxon>
    </lineage>
</organism>
<dbReference type="Gene3D" id="3.40.30.10">
    <property type="entry name" value="Glutaredoxin"/>
    <property type="match status" value="2"/>
</dbReference>
<gene>
    <name evidence="7" type="ORF">NQ315_006182</name>
</gene>
<evidence type="ECO:0000256" key="5">
    <source>
        <dbReference type="ARBA" id="ARBA00045246"/>
    </source>
</evidence>
<dbReference type="InterPro" id="IPR017937">
    <property type="entry name" value="Thioredoxin_CS"/>
</dbReference>